<name>A0A2I0SZ50_LIMLA</name>
<reference evidence="2" key="1">
    <citation type="submission" date="2017-11" db="EMBL/GenBank/DDBJ databases">
        <authorList>
            <person name="Lima N.C."/>
            <person name="Parody-Merino A.M."/>
            <person name="Battley P.F."/>
            <person name="Fidler A.E."/>
            <person name="Prosdocimi F."/>
        </authorList>
    </citation>
    <scope>NUCLEOTIDE SEQUENCE [LARGE SCALE GENOMIC DNA]</scope>
</reference>
<organism evidence="1 2">
    <name type="scientific">Limosa lapponica baueri</name>
    <dbReference type="NCBI Taxonomy" id="1758121"/>
    <lineage>
        <taxon>Eukaryota</taxon>
        <taxon>Metazoa</taxon>
        <taxon>Chordata</taxon>
        <taxon>Craniata</taxon>
        <taxon>Vertebrata</taxon>
        <taxon>Euteleostomi</taxon>
        <taxon>Archelosauria</taxon>
        <taxon>Archosauria</taxon>
        <taxon>Dinosauria</taxon>
        <taxon>Saurischia</taxon>
        <taxon>Theropoda</taxon>
        <taxon>Coelurosauria</taxon>
        <taxon>Aves</taxon>
        <taxon>Neognathae</taxon>
        <taxon>Neoaves</taxon>
        <taxon>Charadriiformes</taxon>
        <taxon>Scolopacidae</taxon>
        <taxon>Limosa</taxon>
    </lineage>
</organism>
<reference evidence="2" key="2">
    <citation type="submission" date="2017-12" db="EMBL/GenBank/DDBJ databases">
        <title>Genome sequence of the Bar-tailed Godwit (Limosa lapponica baueri).</title>
        <authorList>
            <person name="Lima N.C.B."/>
            <person name="Parody-Merino A.M."/>
            <person name="Battley P.F."/>
            <person name="Fidler A.E."/>
            <person name="Prosdocimi F."/>
        </authorList>
    </citation>
    <scope>NUCLEOTIDE SEQUENCE [LARGE SCALE GENOMIC DNA]</scope>
</reference>
<evidence type="ECO:0000313" key="2">
    <source>
        <dbReference type="Proteomes" id="UP000233556"/>
    </source>
</evidence>
<protein>
    <submittedName>
        <fullName evidence="1">Uncharacterized protein</fullName>
    </submittedName>
</protein>
<dbReference type="EMBL" id="KZ536414">
    <property type="protein sequence ID" value="PKU26782.1"/>
    <property type="molecule type" value="Genomic_DNA"/>
</dbReference>
<accession>A0A2I0SZ50</accession>
<gene>
    <name evidence="1" type="ORF">llap_22914</name>
</gene>
<dbReference type="AlphaFoldDB" id="A0A2I0SZ50"/>
<evidence type="ECO:0000313" key="1">
    <source>
        <dbReference type="EMBL" id="PKU26782.1"/>
    </source>
</evidence>
<keyword evidence="2" id="KW-1185">Reference proteome</keyword>
<sequence length="80" mass="9032">MVLFSAGSEAWQKGVTYAEGQNLARYLMEAPANHITPIKFAEHIEQKLRSFSNVKVHISRAVNYCLIDTCCERGSLMKTQ</sequence>
<dbReference type="Gene3D" id="3.40.630.10">
    <property type="entry name" value="Zn peptidases"/>
    <property type="match status" value="1"/>
</dbReference>
<dbReference type="OrthoDB" id="412814at2759"/>
<proteinExistence type="predicted"/>
<dbReference type="Proteomes" id="UP000233556">
    <property type="component" value="Unassembled WGS sequence"/>
</dbReference>